<dbReference type="Proteomes" id="UP001652623">
    <property type="component" value="Chromosome 3"/>
</dbReference>
<evidence type="ECO:0000313" key="5">
    <source>
        <dbReference type="RefSeq" id="XP_048333700.2"/>
    </source>
</evidence>
<dbReference type="SUPFAM" id="SSF48371">
    <property type="entry name" value="ARM repeat"/>
    <property type="match status" value="1"/>
</dbReference>
<dbReference type="Pfam" id="PF09759">
    <property type="entry name" value="Atx10homo_assoc"/>
    <property type="match status" value="1"/>
</dbReference>
<organism evidence="4 5">
    <name type="scientific">Ziziphus jujuba</name>
    <name type="common">Chinese jujube</name>
    <name type="synonym">Ziziphus sativa</name>
    <dbReference type="NCBI Taxonomy" id="326968"/>
    <lineage>
        <taxon>Eukaryota</taxon>
        <taxon>Viridiplantae</taxon>
        <taxon>Streptophyta</taxon>
        <taxon>Embryophyta</taxon>
        <taxon>Tracheophyta</taxon>
        <taxon>Spermatophyta</taxon>
        <taxon>Magnoliopsida</taxon>
        <taxon>eudicotyledons</taxon>
        <taxon>Gunneridae</taxon>
        <taxon>Pentapetalae</taxon>
        <taxon>rosids</taxon>
        <taxon>fabids</taxon>
        <taxon>Rosales</taxon>
        <taxon>Rhamnaceae</taxon>
        <taxon>Paliureae</taxon>
        <taxon>Ziziphus</taxon>
    </lineage>
</organism>
<proteinExistence type="predicted"/>
<accession>A0ABM3IQZ5</accession>
<dbReference type="PANTHER" id="PTHR13255">
    <property type="entry name" value="ATAXIN-10"/>
    <property type="match status" value="1"/>
</dbReference>
<dbReference type="InterPro" id="IPR051374">
    <property type="entry name" value="Ataxin-10/CTR86_families"/>
</dbReference>
<evidence type="ECO:0000313" key="4">
    <source>
        <dbReference type="Proteomes" id="UP001652623"/>
    </source>
</evidence>
<dbReference type="InterPro" id="IPR019156">
    <property type="entry name" value="Ataxin-10_domain"/>
</dbReference>
<keyword evidence="1" id="KW-0132">Cell division</keyword>
<evidence type="ECO:0000256" key="2">
    <source>
        <dbReference type="ARBA" id="ARBA00023306"/>
    </source>
</evidence>
<evidence type="ECO:0000259" key="3">
    <source>
        <dbReference type="Pfam" id="PF09759"/>
    </source>
</evidence>
<protein>
    <submittedName>
        <fullName evidence="5">Uncharacterized protein LOC107405254 isoform X1</fullName>
    </submittedName>
</protein>
<dbReference type="InterPro" id="IPR011989">
    <property type="entry name" value="ARM-like"/>
</dbReference>
<reference evidence="5" key="1">
    <citation type="submission" date="2025-08" db="UniProtKB">
        <authorList>
            <consortium name="RefSeq"/>
        </authorList>
    </citation>
    <scope>IDENTIFICATION</scope>
    <source>
        <tissue evidence="5">Seedling</tissue>
    </source>
</reference>
<name>A0ABM3IQZ5_ZIZJJ</name>
<dbReference type="RefSeq" id="XP_048333700.2">
    <property type="nucleotide sequence ID" value="XM_048477743.2"/>
</dbReference>
<keyword evidence="4" id="KW-1185">Reference proteome</keyword>
<keyword evidence="2" id="KW-0131">Cell cycle</keyword>
<dbReference type="PANTHER" id="PTHR13255:SF0">
    <property type="entry name" value="ATAXIN-10"/>
    <property type="match status" value="1"/>
</dbReference>
<feature type="domain" description="Ataxin-10" evidence="3">
    <location>
        <begin position="407"/>
        <end position="500"/>
    </location>
</feature>
<dbReference type="Gene3D" id="1.25.10.10">
    <property type="entry name" value="Leucine-rich Repeat Variant"/>
    <property type="match status" value="2"/>
</dbReference>
<gene>
    <name evidence="5" type="primary">LOC107405254</name>
</gene>
<evidence type="ECO:0000256" key="1">
    <source>
        <dbReference type="ARBA" id="ARBA00022618"/>
    </source>
</evidence>
<dbReference type="GeneID" id="107405254"/>
<sequence>MNSLPLIRGQATEDSMRVELYIGEDVLQALYSASNSSTLQKSMELLIETSRTEIVRAELASKQMVPLVIRLIQSLPYPAASQYLALSLKLLRNLCAGEIANMNSFIQHNGVEVILNVLRSARLCSEHTEPDYGIIRFGLQTLANVSWGGQGQLPIWRHFFPQEFHALAELQRREVCDPLCMIIYTCCDGNPELLKELCSESGLPIAGEIVRTAAAAVGFGEDWLKLLLSKICLEEPHFPVLFSKLSHVGAGTKDEDAEVENGIFSTEQAFLLKIVSEILNERLEDIAVRNDFTLCVLAIFKRSFEVVIGCGMRGKSGLPTGFTAIDVLGYSLTILRDICAVEGQRSSEEEPVDADDMLLSSGLVELLLCVLRSLEPPTIIKKAIKQSENQEGTNSSCSLKPCPYRGFRRDIVAVIGNCTYRRKRVQDEIRQKNGILLLLQQCVADEENPFLREWGIWSVRNLLEGNAENQQNVAELELQGSVEVPELAGLGLRVEVDPETRRAKLVNIS</sequence>
<dbReference type="InterPro" id="IPR016024">
    <property type="entry name" value="ARM-type_fold"/>
</dbReference>